<dbReference type="PANTHER" id="PTHR28156">
    <property type="entry name" value="FAS1 DOMAIN-CONTAINING PROTEIN YDR262W"/>
    <property type="match status" value="1"/>
</dbReference>
<dbReference type="InterPro" id="IPR036378">
    <property type="entry name" value="FAS1_dom_sf"/>
</dbReference>
<keyword evidence="5" id="KW-1185">Reference proteome</keyword>
<accession>A0A2B7YYQ8</accession>
<dbReference type="InterPro" id="IPR040200">
    <property type="entry name" value="Mug57-like"/>
</dbReference>
<dbReference type="SUPFAM" id="SSF82153">
    <property type="entry name" value="FAS1 domain"/>
    <property type="match status" value="1"/>
</dbReference>
<proteinExistence type="predicted"/>
<dbReference type="AlphaFoldDB" id="A0A2B7YYQ8"/>
<dbReference type="STRING" id="1447883.A0A2B7YYQ8"/>
<gene>
    <name evidence="4" type="ORF">AJ80_01572</name>
</gene>
<evidence type="ECO:0000259" key="3">
    <source>
        <dbReference type="PROSITE" id="PS50213"/>
    </source>
</evidence>
<evidence type="ECO:0000256" key="2">
    <source>
        <dbReference type="SAM" id="MobiDB-lite"/>
    </source>
</evidence>
<reference evidence="4 5" key="1">
    <citation type="submission" date="2017-10" db="EMBL/GenBank/DDBJ databases">
        <title>Comparative genomics in systemic dimorphic fungi from Ajellomycetaceae.</title>
        <authorList>
            <person name="Munoz J.F."/>
            <person name="Mcewen J.G."/>
            <person name="Clay O.K."/>
            <person name="Cuomo C.A."/>
        </authorList>
    </citation>
    <scope>NUCLEOTIDE SEQUENCE [LARGE SCALE GENOMIC DNA]</scope>
    <source>
        <strain evidence="4 5">UAMH7299</strain>
    </source>
</reference>
<dbReference type="EMBL" id="PDNA01000013">
    <property type="protein sequence ID" value="PGH26806.1"/>
    <property type="molecule type" value="Genomic_DNA"/>
</dbReference>
<dbReference type="Proteomes" id="UP000224634">
    <property type="component" value="Unassembled WGS sequence"/>
</dbReference>
<name>A0A2B7YYQ8_POLH7</name>
<dbReference type="InterPro" id="IPR000782">
    <property type="entry name" value="FAS1_domain"/>
</dbReference>
<organism evidence="4 5">
    <name type="scientific">Polytolypa hystricis (strain UAMH7299)</name>
    <dbReference type="NCBI Taxonomy" id="1447883"/>
    <lineage>
        <taxon>Eukaryota</taxon>
        <taxon>Fungi</taxon>
        <taxon>Dikarya</taxon>
        <taxon>Ascomycota</taxon>
        <taxon>Pezizomycotina</taxon>
        <taxon>Eurotiomycetes</taxon>
        <taxon>Eurotiomycetidae</taxon>
        <taxon>Onygenales</taxon>
        <taxon>Onygenales incertae sedis</taxon>
        <taxon>Polytolypa</taxon>
    </lineage>
</organism>
<evidence type="ECO:0000313" key="4">
    <source>
        <dbReference type="EMBL" id="PGH26806.1"/>
    </source>
</evidence>
<dbReference type="PANTHER" id="PTHR28156:SF1">
    <property type="entry name" value="FAS1 DOMAIN-CONTAINING PROTEIN YDR262W"/>
    <property type="match status" value="1"/>
</dbReference>
<keyword evidence="1" id="KW-0732">Signal</keyword>
<dbReference type="PROSITE" id="PS50213">
    <property type="entry name" value="FAS1"/>
    <property type="match status" value="1"/>
</dbReference>
<sequence length="218" mass="24424">MGLCASTLRRSSSSSSPENPIRSKRRLLPRNPSIPKNLERNYPDRNYPQNPIIGPMSSDHGPSLLVSDILSKTRSINIFASLTRDIESISTLLNDGSKNTTVLAPLNSAIQALPRKPWEDPEDYEKFGEQSAYAGPQGRERAERNLRRFVEAHLVVGEEGAWVERREVETLGGGKVRWEKREGEKIFIMPGDIEVEQVASKVSNGEVWILKGIINYAQ</sequence>
<evidence type="ECO:0000313" key="5">
    <source>
        <dbReference type="Proteomes" id="UP000224634"/>
    </source>
</evidence>
<dbReference type="OrthoDB" id="5551751at2759"/>
<evidence type="ECO:0000256" key="1">
    <source>
        <dbReference type="ARBA" id="ARBA00022729"/>
    </source>
</evidence>
<feature type="domain" description="FAS1" evidence="3">
    <location>
        <begin position="63"/>
        <end position="214"/>
    </location>
</feature>
<comment type="caution">
    <text evidence="4">The sequence shown here is derived from an EMBL/GenBank/DDBJ whole genome shotgun (WGS) entry which is preliminary data.</text>
</comment>
<dbReference type="Gene3D" id="2.30.180.10">
    <property type="entry name" value="FAS1 domain"/>
    <property type="match status" value="1"/>
</dbReference>
<feature type="region of interest" description="Disordered" evidence="2">
    <location>
        <begin position="1"/>
        <end position="58"/>
    </location>
</feature>
<protein>
    <recommendedName>
        <fullName evidence="3">FAS1 domain-containing protein</fullName>
    </recommendedName>
</protein>